<keyword evidence="3" id="KW-1185">Reference proteome</keyword>
<reference evidence="3" key="1">
    <citation type="journal article" date="2018" name="Nat. Microbiol.">
        <title>Leveraging single-cell genomics to expand the fungal tree of life.</title>
        <authorList>
            <person name="Ahrendt S.R."/>
            <person name="Quandt C.A."/>
            <person name="Ciobanu D."/>
            <person name="Clum A."/>
            <person name="Salamov A."/>
            <person name="Andreopoulos B."/>
            <person name="Cheng J.F."/>
            <person name="Woyke T."/>
            <person name="Pelin A."/>
            <person name="Henrissat B."/>
            <person name="Reynolds N.K."/>
            <person name="Benny G.L."/>
            <person name="Smith M.E."/>
            <person name="James T.Y."/>
            <person name="Grigoriev I.V."/>
        </authorList>
    </citation>
    <scope>NUCLEOTIDE SEQUENCE [LARGE SCALE GENOMIC DNA]</scope>
</reference>
<evidence type="ECO:0000313" key="2">
    <source>
        <dbReference type="EMBL" id="RKO92295.1"/>
    </source>
</evidence>
<organism evidence="2 3">
    <name type="scientific">Blyttiomyces helicus</name>
    <dbReference type="NCBI Taxonomy" id="388810"/>
    <lineage>
        <taxon>Eukaryota</taxon>
        <taxon>Fungi</taxon>
        <taxon>Fungi incertae sedis</taxon>
        <taxon>Chytridiomycota</taxon>
        <taxon>Chytridiomycota incertae sedis</taxon>
        <taxon>Chytridiomycetes</taxon>
        <taxon>Chytridiomycetes incertae sedis</taxon>
        <taxon>Blyttiomyces</taxon>
    </lineage>
</organism>
<dbReference type="InterPro" id="IPR033643">
    <property type="entry name" value="SYLF_SH3YL1-like"/>
</dbReference>
<dbReference type="EMBL" id="KZ994696">
    <property type="protein sequence ID" value="RKO92295.1"/>
    <property type="molecule type" value="Genomic_DNA"/>
</dbReference>
<dbReference type="InterPro" id="IPR051702">
    <property type="entry name" value="SH3_domain_YSC84-like"/>
</dbReference>
<dbReference type="CDD" id="cd11525">
    <property type="entry name" value="SYLF_SH3YL1_like"/>
    <property type="match status" value="1"/>
</dbReference>
<dbReference type="PANTHER" id="PTHR15629:SF2">
    <property type="entry name" value="SH3 DOMAIN-CONTAINING YSC84-LIKE PROTEIN 1"/>
    <property type="match status" value="1"/>
</dbReference>
<dbReference type="Pfam" id="PF04366">
    <property type="entry name" value="Ysc84"/>
    <property type="match status" value="1"/>
</dbReference>
<evidence type="ECO:0000313" key="3">
    <source>
        <dbReference type="Proteomes" id="UP000269721"/>
    </source>
</evidence>
<accession>A0A4P9WJQ1</accession>
<name>A0A4P9WJQ1_9FUNG</name>
<dbReference type="OrthoDB" id="443981at2759"/>
<feature type="non-terminal residue" evidence="2">
    <location>
        <position position="214"/>
    </location>
</feature>
<dbReference type="InterPro" id="IPR007461">
    <property type="entry name" value="Ysc84_actin-binding"/>
</dbReference>
<feature type="domain" description="Ysc84 actin-binding" evidence="1">
    <location>
        <begin position="88"/>
        <end position="210"/>
    </location>
</feature>
<protein>
    <recommendedName>
        <fullName evidence="1">Ysc84 actin-binding domain-containing protein</fullName>
    </recommendedName>
</protein>
<evidence type="ECO:0000259" key="1">
    <source>
        <dbReference type="Pfam" id="PF04366"/>
    </source>
</evidence>
<dbReference type="Proteomes" id="UP000269721">
    <property type="component" value="Unassembled WGS sequence"/>
</dbReference>
<dbReference type="PANTHER" id="PTHR15629">
    <property type="entry name" value="SH3YL1 PROTEIN"/>
    <property type="match status" value="1"/>
</dbReference>
<dbReference type="AlphaFoldDB" id="A0A4P9WJQ1"/>
<proteinExistence type="predicted"/>
<gene>
    <name evidence="2" type="ORF">BDK51DRAFT_1270</name>
</gene>
<dbReference type="GO" id="GO:0035091">
    <property type="term" value="F:phosphatidylinositol binding"/>
    <property type="evidence" value="ECO:0007669"/>
    <property type="project" value="TreeGrafter"/>
</dbReference>
<sequence length="214" mass="22213">MKLHSPLPEALANELTKCASILEHFIKGTNQMDKALIPPKIIAKAKGVAIVTVVKAGFVWTGRAGSGLVVALLPDGRWSAPSAIAVGGAGFGAQIGAQITDIVFILNNDSAVRAFSHGGNVTFGGNMSVAAGPTGRSAEAAGSVMNLAPIYSYSKSKGLFAGISLEGSVIITRHDANRDLYGRKVTAKELLSGAVEPPVQAEALYRVLSRRFAN</sequence>